<gene>
    <name evidence="2" type="primary">Contig5759.g6171</name>
    <name evidence="2" type="ORF">STYLEM_9879</name>
</gene>
<dbReference type="AlphaFoldDB" id="A0A078AF58"/>
<evidence type="ECO:0000313" key="3">
    <source>
        <dbReference type="Proteomes" id="UP000039865"/>
    </source>
</evidence>
<proteinExistence type="predicted"/>
<organism evidence="2 3">
    <name type="scientific">Stylonychia lemnae</name>
    <name type="common">Ciliate</name>
    <dbReference type="NCBI Taxonomy" id="5949"/>
    <lineage>
        <taxon>Eukaryota</taxon>
        <taxon>Sar</taxon>
        <taxon>Alveolata</taxon>
        <taxon>Ciliophora</taxon>
        <taxon>Intramacronucleata</taxon>
        <taxon>Spirotrichea</taxon>
        <taxon>Stichotrichia</taxon>
        <taxon>Sporadotrichida</taxon>
        <taxon>Oxytrichidae</taxon>
        <taxon>Stylonychinae</taxon>
        <taxon>Stylonychia</taxon>
    </lineage>
</organism>
<dbReference type="EMBL" id="CCKQ01009387">
    <property type="protein sequence ID" value="CDW80874.1"/>
    <property type="molecule type" value="Genomic_DNA"/>
</dbReference>
<evidence type="ECO:0000256" key="1">
    <source>
        <dbReference type="SAM" id="Phobius"/>
    </source>
</evidence>
<accession>A0A078AF58</accession>
<dbReference type="InParanoid" id="A0A078AF58"/>
<dbReference type="OrthoDB" id="6108356at2759"/>
<protein>
    <recommendedName>
        <fullName evidence="4">Ion transport domain-containing protein</fullName>
    </recommendedName>
</protein>
<sequence>MISLSWIIWLIAVLILNIVFMNFIIAVISESYEKVMQKLVAQSYKVKANMIVERELLLTPQNEVERRFYFPEYIILRRPIETNEGDSGILKKRC</sequence>
<reference evidence="2 3" key="1">
    <citation type="submission" date="2014-06" db="EMBL/GenBank/DDBJ databases">
        <authorList>
            <person name="Swart Estienne"/>
        </authorList>
    </citation>
    <scope>NUCLEOTIDE SEQUENCE [LARGE SCALE GENOMIC DNA]</scope>
    <source>
        <strain evidence="2 3">130c</strain>
    </source>
</reference>
<dbReference type="Proteomes" id="UP000039865">
    <property type="component" value="Unassembled WGS sequence"/>
</dbReference>
<name>A0A078AF58_STYLE</name>
<keyword evidence="1" id="KW-0812">Transmembrane</keyword>
<feature type="transmembrane region" description="Helical" evidence="1">
    <location>
        <begin position="6"/>
        <end position="28"/>
    </location>
</feature>
<keyword evidence="1" id="KW-0472">Membrane</keyword>
<evidence type="ECO:0000313" key="2">
    <source>
        <dbReference type="EMBL" id="CDW80874.1"/>
    </source>
</evidence>
<keyword evidence="1" id="KW-1133">Transmembrane helix</keyword>
<evidence type="ECO:0008006" key="4">
    <source>
        <dbReference type="Google" id="ProtNLM"/>
    </source>
</evidence>
<keyword evidence="3" id="KW-1185">Reference proteome</keyword>